<proteinExistence type="predicted"/>
<feature type="region of interest" description="Disordered" evidence="1">
    <location>
        <begin position="1"/>
        <end position="21"/>
    </location>
</feature>
<protein>
    <submittedName>
        <fullName evidence="2">Uncharacterized protein</fullName>
    </submittedName>
</protein>
<evidence type="ECO:0000313" key="2">
    <source>
        <dbReference type="EMBL" id="EGD98801.1"/>
    </source>
</evidence>
<dbReference type="EMBL" id="GG698514">
    <property type="protein sequence ID" value="EGD98801.1"/>
    <property type="molecule type" value="Genomic_DNA"/>
</dbReference>
<reference evidence="3" key="1">
    <citation type="journal article" date="2012" name="MBio">
        <title>Comparative genome analysis of Trichophyton rubrum and related dermatophytes reveals candidate genes involved in infection.</title>
        <authorList>
            <person name="Martinez D.A."/>
            <person name="Oliver B.G."/>
            <person name="Graeser Y."/>
            <person name="Goldberg J.M."/>
            <person name="Li W."/>
            <person name="Martinez-Rossi N.M."/>
            <person name="Monod M."/>
            <person name="Shelest E."/>
            <person name="Barton R.C."/>
            <person name="Birch E."/>
            <person name="Brakhage A.A."/>
            <person name="Chen Z."/>
            <person name="Gurr S.J."/>
            <person name="Heiman D."/>
            <person name="Heitman J."/>
            <person name="Kosti I."/>
            <person name="Rossi A."/>
            <person name="Saif S."/>
            <person name="Samalova M."/>
            <person name="Saunders C.W."/>
            <person name="Shea T."/>
            <person name="Summerbell R.C."/>
            <person name="Xu J."/>
            <person name="Young S."/>
            <person name="Zeng Q."/>
            <person name="Birren B.W."/>
            <person name="Cuomo C.A."/>
            <person name="White T.C."/>
        </authorList>
    </citation>
    <scope>NUCLEOTIDE SEQUENCE [LARGE SCALE GENOMIC DNA]</scope>
    <source>
        <strain evidence="3">CBS 112818</strain>
    </source>
</reference>
<dbReference type="HOGENOM" id="CLU_1807631_0_0_1"/>
<dbReference type="Proteomes" id="UP000009172">
    <property type="component" value="Unassembled WGS sequence"/>
</dbReference>
<sequence>MVTVGSLDVTGTQRRLTSSPMNVNGAQHAIAQGMPQSATKNVANPADPVSGANTIVPANTMCEIIQAVPRSGYERCILLKYRPIVNVIVGLKELFRLSVEQTKGNRMDANKATKEKNTRAKLPNRLKSVGTSCDLGISDLEAS</sequence>
<evidence type="ECO:0000313" key="3">
    <source>
        <dbReference type="Proteomes" id="UP000009172"/>
    </source>
</evidence>
<dbReference type="AlphaFoldDB" id="F2S5F2"/>
<feature type="compositionally biased region" description="Polar residues" evidence="1">
    <location>
        <begin position="9"/>
        <end position="21"/>
    </location>
</feature>
<accession>F2S5F2</accession>
<evidence type="ECO:0000256" key="1">
    <source>
        <dbReference type="SAM" id="MobiDB-lite"/>
    </source>
</evidence>
<organism evidence="2 3">
    <name type="scientific">Trichophyton tonsurans (strain CBS 112818)</name>
    <name type="common">Scalp ringworm fungus</name>
    <dbReference type="NCBI Taxonomy" id="647933"/>
    <lineage>
        <taxon>Eukaryota</taxon>
        <taxon>Fungi</taxon>
        <taxon>Dikarya</taxon>
        <taxon>Ascomycota</taxon>
        <taxon>Pezizomycotina</taxon>
        <taxon>Eurotiomycetes</taxon>
        <taxon>Eurotiomycetidae</taxon>
        <taxon>Onygenales</taxon>
        <taxon>Arthrodermataceae</taxon>
        <taxon>Trichophyton</taxon>
    </lineage>
</organism>
<name>F2S5F2_TRIT1</name>
<gene>
    <name evidence="2" type="ORF">TESG_06074</name>
</gene>
<keyword evidence="3" id="KW-1185">Reference proteome</keyword>